<dbReference type="GO" id="GO:0008999">
    <property type="term" value="F:protein-N-terminal-alanine acetyltransferase activity"/>
    <property type="evidence" value="ECO:0007669"/>
    <property type="project" value="TreeGrafter"/>
</dbReference>
<dbReference type="InterPro" id="IPR016181">
    <property type="entry name" value="Acyl_CoA_acyltransferase"/>
</dbReference>
<dbReference type="Pfam" id="PF00583">
    <property type="entry name" value="Acetyltransf_1"/>
    <property type="match status" value="2"/>
</dbReference>
<dbReference type="InterPro" id="IPR050276">
    <property type="entry name" value="MshD_Acetyltransferase"/>
</dbReference>
<dbReference type="PANTHER" id="PTHR43617">
    <property type="entry name" value="L-AMINO ACID N-ACETYLTRANSFERASE"/>
    <property type="match status" value="1"/>
</dbReference>
<protein>
    <submittedName>
        <fullName evidence="2">GNAT family N-acetyltransferase</fullName>
    </submittedName>
</protein>
<dbReference type="EMBL" id="WKKF01000001">
    <property type="protein sequence ID" value="MRX52842.1"/>
    <property type="molecule type" value="Genomic_DNA"/>
</dbReference>
<accession>A0A6I2M644</accession>
<feature type="domain" description="N-acetyltransferase" evidence="1">
    <location>
        <begin position="1"/>
        <end position="151"/>
    </location>
</feature>
<keyword evidence="3" id="KW-1185">Reference proteome</keyword>
<gene>
    <name evidence="2" type="ORF">GJU41_02555</name>
</gene>
<proteinExistence type="predicted"/>
<dbReference type="RefSeq" id="WP_070874994.1">
    <property type="nucleotide sequence ID" value="NZ_CAJFZX010000002.1"/>
</dbReference>
<keyword evidence="2" id="KW-0808">Transferase</keyword>
<comment type="caution">
    <text evidence="2">The sequence shown here is derived from an EMBL/GenBank/DDBJ whole genome shotgun (WGS) entry which is preliminary data.</text>
</comment>
<dbReference type="CDD" id="cd04301">
    <property type="entry name" value="NAT_SF"/>
    <property type="match status" value="2"/>
</dbReference>
<dbReference type="PROSITE" id="PS51186">
    <property type="entry name" value="GNAT"/>
    <property type="match status" value="2"/>
</dbReference>
<dbReference type="AlphaFoldDB" id="A0A6I2M644"/>
<sequence length="275" mass="31691">MLTEIQLNEIEVLQHECEAFDQIQLKLNWDMLKNRSGNEKNDFLHYEDGKLAAFLGIYSFGKKAELCGMVKPEYRRKGIFSKLMKQVLSACTERKFREVLLNAPAKSPAAKDFLKTISCEYGFSEYQMKWTDNESPVKDSRVTLRKSEPADRKLEIQLDVSCFGYLEQDASDYNHSMKREDDQDFIIIEFETKAVGKMRVSHTGGEAWIYGFAVLPDYQGRGIGRNALQKVIAKENIAGYPIFLEVEAKNAHALKLYESCGFRSFHVQDYYVLQN</sequence>
<name>A0A6I2M644_9BACI</name>
<reference evidence="2 3" key="1">
    <citation type="submission" date="2019-11" db="EMBL/GenBank/DDBJ databases">
        <title>Bacillus idriensis genome.</title>
        <authorList>
            <person name="Konopka E.N."/>
            <person name="Newman J.D."/>
        </authorList>
    </citation>
    <scope>NUCLEOTIDE SEQUENCE [LARGE SCALE GENOMIC DNA]</scope>
    <source>
        <strain evidence="2 3">DSM 19097</strain>
    </source>
</reference>
<evidence type="ECO:0000313" key="2">
    <source>
        <dbReference type="EMBL" id="MRX52842.1"/>
    </source>
</evidence>
<organism evidence="2 3">
    <name type="scientific">Metabacillus idriensis</name>
    <dbReference type="NCBI Taxonomy" id="324768"/>
    <lineage>
        <taxon>Bacteria</taxon>
        <taxon>Bacillati</taxon>
        <taxon>Bacillota</taxon>
        <taxon>Bacilli</taxon>
        <taxon>Bacillales</taxon>
        <taxon>Bacillaceae</taxon>
        <taxon>Metabacillus</taxon>
    </lineage>
</organism>
<dbReference type="InterPro" id="IPR000182">
    <property type="entry name" value="GNAT_dom"/>
</dbReference>
<evidence type="ECO:0000259" key="1">
    <source>
        <dbReference type="PROSITE" id="PS51186"/>
    </source>
</evidence>
<evidence type="ECO:0000313" key="3">
    <source>
        <dbReference type="Proteomes" id="UP000441585"/>
    </source>
</evidence>
<feature type="domain" description="N-acetyltransferase" evidence="1">
    <location>
        <begin position="142"/>
        <end position="275"/>
    </location>
</feature>
<dbReference type="Gene3D" id="3.40.630.30">
    <property type="match status" value="2"/>
</dbReference>
<dbReference type="Proteomes" id="UP000441585">
    <property type="component" value="Unassembled WGS sequence"/>
</dbReference>
<dbReference type="SUPFAM" id="SSF55729">
    <property type="entry name" value="Acyl-CoA N-acyltransferases (Nat)"/>
    <property type="match status" value="2"/>
</dbReference>
<dbReference type="PANTHER" id="PTHR43617:SF20">
    <property type="entry name" value="N-ALPHA-ACETYLTRANSFERASE RIMI"/>
    <property type="match status" value="1"/>
</dbReference>